<protein>
    <submittedName>
        <fullName evidence="2">Uncharacterized protein</fullName>
    </submittedName>
</protein>
<name>A0A3N5Y3I6_9ALTE</name>
<feature type="region of interest" description="Disordered" evidence="1">
    <location>
        <begin position="226"/>
        <end position="248"/>
    </location>
</feature>
<organism evidence="2 3">
    <name type="scientific">Alteromonas sediminis</name>
    <dbReference type="NCBI Taxonomy" id="2259342"/>
    <lineage>
        <taxon>Bacteria</taxon>
        <taxon>Pseudomonadati</taxon>
        <taxon>Pseudomonadota</taxon>
        <taxon>Gammaproteobacteria</taxon>
        <taxon>Alteromonadales</taxon>
        <taxon>Alteromonadaceae</taxon>
        <taxon>Alteromonas/Salinimonas group</taxon>
        <taxon>Alteromonas</taxon>
    </lineage>
</organism>
<dbReference type="AlphaFoldDB" id="A0A3N5Y3I6"/>
<dbReference type="Proteomes" id="UP000275281">
    <property type="component" value="Unassembled WGS sequence"/>
</dbReference>
<evidence type="ECO:0000256" key="1">
    <source>
        <dbReference type="SAM" id="MobiDB-lite"/>
    </source>
</evidence>
<keyword evidence="3" id="KW-1185">Reference proteome</keyword>
<reference evidence="2 3" key="1">
    <citation type="submission" date="2018-11" db="EMBL/GenBank/DDBJ databases">
        <authorList>
            <person name="Ye M.-Q."/>
            <person name="Du Z.-J."/>
        </authorList>
    </citation>
    <scope>NUCLEOTIDE SEQUENCE [LARGE SCALE GENOMIC DNA]</scope>
    <source>
        <strain evidence="2 3">U0105</strain>
    </source>
</reference>
<proteinExistence type="predicted"/>
<comment type="caution">
    <text evidence="2">The sequence shown here is derived from an EMBL/GenBank/DDBJ whole genome shotgun (WGS) entry which is preliminary data.</text>
</comment>
<sequence length="344" mass="38339">MINTVSFSTESRGLLQARQLSDEEITDFATLIQQMKQSENNAKQHLNSLSPQELELLRKANSLADPIMASQVSEEGAMNLFRQPDNSDSVDLNNDGIVEVGVARNVQFPPANAPQWVSDAWEEATKGMTWADRATAELHLHSAIYGINIDGVSSKTPLSPGEQWSEAGIKRLFKDLHGSLEFAVSLDGWTPQHKARLALYERFESALSASAPSAFNLSQSAQSSFGNHSVAEAQEPAKEAEHTTSKENEKIRELNTLLLYARLGIDKQKLDKIAEKMAEVENDPTLSKAQKYKKLQALEQQRLEIIEEAQRRTMEQEKRKALLGDLAVTDERLKEQSLKSLLGR</sequence>
<evidence type="ECO:0000313" key="2">
    <source>
        <dbReference type="EMBL" id="RPJ68482.1"/>
    </source>
</evidence>
<feature type="compositionally biased region" description="Basic and acidic residues" evidence="1">
    <location>
        <begin position="235"/>
        <end position="248"/>
    </location>
</feature>
<dbReference type="OrthoDB" id="6118848at2"/>
<gene>
    <name evidence="2" type="ORF">DRW07_03495</name>
</gene>
<dbReference type="RefSeq" id="WP_124026483.1">
    <property type="nucleotide sequence ID" value="NZ_JBHRSN010000005.1"/>
</dbReference>
<dbReference type="EMBL" id="RPOK01000001">
    <property type="protein sequence ID" value="RPJ68482.1"/>
    <property type="molecule type" value="Genomic_DNA"/>
</dbReference>
<evidence type="ECO:0000313" key="3">
    <source>
        <dbReference type="Proteomes" id="UP000275281"/>
    </source>
</evidence>
<accession>A0A3N5Y3I6</accession>